<reference evidence="4" key="1">
    <citation type="journal article" date="2019" name="Int. J. Syst. Evol. Microbiol.">
        <title>The Global Catalogue of Microorganisms (GCM) 10K type strain sequencing project: providing services to taxonomists for standard genome sequencing and annotation.</title>
        <authorList>
            <consortium name="The Broad Institute Genomics Platform"/>
            <consortium name="The Broad Institute Genome Sequencing Center for Infectious Disease"/>
            <person name="Wu L."/>
            <person name="Ma J."/>
        </authorList>
    </citation>
    <scope>NUCLEOTIDE SEQUENCE [LARGE SCALE GENOMIC DNA]</scope>
    <source>
        <strain evidence="4">JCM 14917</strain>
    </source>
</reference>
<evidence type="ECO:0000313" key="3">
    <source>
        <dbReference type="EMBL" id="GAA2177066.1"/>
    </source>
</evidence>
<feature type="transmembrane region" description="Helical" evidence="1">
    <location>
        <begin position="79"/>
        <end position="98"/>
    </location>
</feature>
<feature type="transmembrane region" description="Helical" evidence="1">
    <location>
        <begin position="119"/>
        <end position="143"/>
    </location>
</feature>
<evidence type="ECO:0000259" key="2">
    <source>
        <dbReference type="Pfam" id="PF02517"/>
    </source>
</evidence>
<evidence type="ECO:0000256" key="1">
    <source>
        <dbReference type="SAM" id="Phobius"/>
    </source>
</evidence>
<keyword evidence="1" id="KW-0812">Transmembrane</keyword>
<accession>A0ABN3AZ81</accession>
<gene>
    <name evidence="3" type="ORF">GCM10009784_26200</name>
</gene>
<feature type="domain" description="CAAX prenyl protease 2/Lysostaphin resistance protein A-like" evidence="2">
    <location>
        <begin position="160"/>
        <end position="252"/>
    </location>
</feature>
<dbReference type="RefSeq" id="WP_346028529.1">
    <property type="nucleotide sequence ID" value="NZ_BAAAON010000003.1"/>
</dbReference>
<keyword evidence="4" id="KW-1185">Reference proteome</keyword>
<comment type="caution">
    <text evidence="3">The sequence shown here is derived from an EMBL/GenBank/DDBJ whole genome shotgun (WGS) entry which is preliminary data.</text>
</comment>
<dbReference type="Proteomes" id="UP001500974">
    <property type="component" value="Unassembled WGS sequence"/>
</dbReference>
<sequence>MQHTTLNWLGEQDAPTTIPRVPPTVEYHRVYAGEKRRILRGIFAIILLLAGLVGFAQLSLTGARFIDTELLGRTGSSPLQHAAGALSLAALIPYSMLLQRLLYGIPFRSLHSVTGRFRFGIFSRALLVFGPLVVITVSLASLMMPSPPAAWTMIDLIAYFVIGTLLTPLAAAGEEYGFRGFMFRVVGGWSRSARLGTVIGIIIPTVFFSLFHGSLDPYILTSYLVLFGSMAVITWRTGGLETAVVLHGLYNITGLVLATTLHVDVAGQLNSRADATGSITLLIPSAAFVLITGIIWWKTRKPGPARTPGSPAR</sequence>
<feature type="transmembrane region" description="Helical" evidence="1">
    <location>
        <begin position="217"/>
        <end position="235"/>
    </location>
</feature>
<protein>
    <recommendedName>
        <fullName evidence="2">CAAX prenyl protease 2/Lysostaphin resistance protein A-like domain-containing protein</fullName>
    </recommendedName>
</protein>
<feature type="transmembrane region" description="Helical" evidence="1">
    <location>
        <begin position="149"/>
        <end position="172"/>
    </location>
</feature>
<evidence type="ECO:0000313" key="4">
    <source>
        <dbReference type="Proteomes" id="UP001500974"/>
    </source>
</evidence>
<feature type="transmembrane region" description="Helical" evidence="1">
    <location>
        <begin position="275"/>
        <end position="297"/>
    </location>
</feature>
<proteinExistence type="predicted"/>
<name>A0ABN3AZ81_9MICC</name>
<dbReference type="InterPro" id="IPR003675">
    <property type="entry name" value="Rce1/LyrA-like_dom"/>
</dbReference>
<organism evidence="3 4">
    <name type="scientific">Arthrobacter parietis</name>
    <dbReference type="NCBI Taxonomy" id="271434"/>
    <lineage>
        <taxon>Bacteria</taxon>
        <taxon>Bacillati</taxon>
        <taxon>Actinomycetota</taxon>
        <taxon>Actinomycetes</taxon>
        <taxon>Micrococcales</taxon>
        <taxon>Micrococcaceae</taxon>
        <taxon>Arthrobacter</taxon>
    </lineage>
</organism>
<feature type="transmembrane region" description="Helical" evidence="1">
    <location>
        <begin position="242"/>
        <end position="263"/>
    </location>
</feature>
<feature type="transmembrane region" description="Helical" evidence="1">
    <location>
        <begin position="38"/>
        <end position="59"/>
    </location>
</feature>
<feature type="transmembrane region" description="Helical" evidence="1">
    <location>
        <begin position="193"/>
        <end position="211"/>
    </location>
</feature>
<keyword evidence="1" id="KW-0472">Membrane</keyword>
<dbReference type="EMBL" id="BAAAON010000003">
    <property type="protein sequence ID" value="GAA2177066.1"/>
    <property type="molecule type" value="Genomic_DNA"/>
</dbReference>
<dbReference type="Pfam" id="PF02517">
    <property type="entry name" value="Rce1-like"/>
    <property type="match status" value="1"/>
</dbReference>
<keyword evidence="1" id="KW-1133">Transmembrane helix</keyword>